<name>A0AAE3SMG2_9BACT</name>
<dbReference type="Gene3D" id="1.25.40.390">
    <property type="match status" value="1"/>
</dbReference>
<dbReference type="SUPFAM" id="SSF48452">
    <property type="entry name" value="TPR-like"/>
    <property type="match status" value="1"/>
</dbReference>
<dbReference type="PROSITE" id="PS51257">
    <property type="entry name" value="PROKAR_LIPOPROTEIN"/>
    <property type="match status" value="1"/>
</dbReference>
<dbReference type="Proteomes" id="UP001207408">
    <property type="component" value="Unassembled WGS sequence"/>
</dbReference>
<evidence type="ECO:0000313" key="1">
    <source>
        <dbReference type="EMBL" id="MCW3807520.1"/>
    </source>
</evidence>
<dbReference type="GO" id="GO:0009279">
    <property type="term" value="C:cell outer membrane"/>
    <property type="evidence" value="ECO:0007669"/>
    <property type="project" value="UniProtKB-SubCell"/>
</dbReference>
<protein>
    <submittedName>
        <fullName evidence="1">RagB/SusD family nutrient uptake outer membrane protein</fullName>
    </submittedName>
</protein>
<dbReference type="RefSeq" id="WP_301201938.1">
    <property type="nucleotide sequence ID" value="NZ_JAPDPI010000049.1"/>
</dbReference>
<accession>A0AAE3SMG2</accession>
<comment type="caution">
    <text evidence="1">The sequence shown here is derived from an EMBL/GenBank/DDBJ whole genome shotgun (WGS) entry which is preliminary data.</text>
</comment>
<gene>
    <name evidence="1" type="ORF">OM074_17970</name>
</gene>
<dbReference type="InterPro" id="IPR011990">
    <property type="entry name" value="TPR-like_helical_dom_sf"/>
</dbReference>
<organism evidence="1 2">
    <name type="scientific">Plebeiibacterium marinum</name>
    <dbReference type="NCBI Taxonomy" id="2992111"/>
    <lineage>
        <taxon>Bacteria</taxon>
        <taxon>Pseudomonadati</taxon>
        <taxon>Bacteroidota</taxon>
        <taxon>Bacteroidia</taxon>
        <taxon>Marinilabiliales</taxon>
        <taxon>Marinilabiliaceae</taxon>
        <taxon>Plebeiibacterium</taxon>
    </lineage>
</organism>
<proteinExistence type="predicted"/>
<dbReference type="EMBL" id="JAPDPI010000049">
    <property type="protein sequence ID" value="MCW3807520.1"/>
    <property type="molecule type" value="Genomic_DNA"/>
</dbReference>
<evidence type="ECO:0000313" key="2">
    <source>
        <dbReference type="Proteomes" id="UP001207408"/>
    </source>
</evidence>
<sequence length="563" mass="64306">MKNISNIVIGLILVAFFTVSCEDMLEVDSDQIVLPKDHQLDALNDTIYTMMGIYSQVQELGDRYVLLGELRGDLMDITSDASNDIREIYNFEVSGNNKYNKASDYYSVINSCNYLINNLDTSIIDKAEKVMYKEFSQAKAVRAWTYMQLALNYGSVTYYDQPILSIADANKNYPAYDLNALAPVLIADLLPLQDVEHPGGISLGDDMSSYKLAFNVRYLLGELYLWINEYESAANVLYDLIDKEYTNTRLYPYDIELRVVNNEFTGGFSFSWDNIFDLESSEQITFLASATEGEEGNTLDSLFVYYPQVQPSSVAVENWEQQTYYHSNTLSKEKDMRGDGFSYVKEHNYVASSLVFDPSLTENGLISKYYLTAGQIVKGVTVCRDVYIYLKYAEAVNRLGKPNLAFAVLKHGLNKKTINSDEIIPKWEKYSSYTDEEGVFYRYTDFSDEKYEEREVSLVDETYKILAMEGVHARGCGNTELADGYSIPELATLQDSINYVEDKIVEELALETAFEGNRFHDLMRISKHREDNSYLADKVAEKYADKEAVKAKLLDETNWYLPK</sequence>
<reference evidence="1" key="1">
    <citation type="submission" date="2022-10" db="EMBL/GenBank/DDBJ databases">
        <authorList>
            <person name="Yu W.X."/>
        </authorList>
    </citation>
    <scope>NUCLEOTIDE SEQUENCE</scope>
    <source>
        <strain evidence="1">D04</strain>
    </source>
</reference>
<dbReference type="AlphaFoldDB" id="A0AAE3SMG2"/>
<keyword evidence="2" id="KW-1185">Reference proteome</keyword>